<dbReference type="GO" id="GO:0004176">
    <property type="term" value="F:ATP-dependent peptidase activity"/>
    <property type="evidence" value="ECO:0007669"/>
    <property type="project" value="InterPro"/>
</dbReference>
<reference evidence="2" key="1">
    <citation type="journal article" date="2020" name="Nature">
        <title>Giant virus diversity and host interactions through global metagenomics.</title>
        <authorList>
            <person name="Schulz F."/>
            <person name="Roux S."/>
            <person name="Paez-Espino D."/>
            <person name="Jungbluth S."/>
            <person name="Walsh D.A."/>
            <person name="Denef V.J."/>
            <person name="McMahon K.D."/>
            <person name="Konstantinidis K.T."/>
            <person name="Eloe-Fadrosh E.A."/>
            <person name="Kyrpides N.C."/>
            <person name="Woyke T."/>
        </authorList>
    </citation>
    <scope>NUCLEOTIDE SEQUENCE</scope>
    <source>
        <strain evidence="2">GVMAG-M-3300023184-17</strain>
    </source>
</reference>
<evidence type="ECO:0000313" key="2">
    <source>
        <dbReference type="EMBL" id="QHT85236.1"/>
    </source>
</evidence>
<dbReference type="GO" id="GO:0005524">
    <property type="term" value="F:ATP binding"/>
    <property type="evidence" value="ECO:0007669"/>
    <property type="project" value="InterPro"/>
</dbReference>
<dbReference type="InterPro" id="IPR000642">
    <property type="entry name" value="Peptidase_M41"/>
</dbReference>
<protein>
    <recommendedName>
        <fullName evidence="1">Peptidase M41 domain-containing protein</fullName>
    </recommendedName>
</protein>
<proteinExistence type="predicted"/>
<dbReference type="InterPro" id="IPR037219">
    <property type="entry name" value="Peptidase_M41-like"/>
</dbReference>
<dbReference type="GO" id="GO:0006508">
    <property type="term" value="P:proteolysis"/>
    <property type="evidence" value="ECO:0007669"/>
    <property type="project" value="InterPro"/>
</dbReference>
<dbReference type="GO" id="GO:0004222">
    <property type="term" value="F:metalloendopeptidase activity"/>
    <property type="evidence" value="ECO:0007669"/>
    <property type="project" value="InterPro"/>
</dbReference>
<dbReference type="SUPFAM" id="SSF140990">
    <property type="entry name" value="FtsH protease domain-like"/>
    <property type="match status" value="1"/>
</dbReference>
<sequence>MIDTEVQEIVEKAYKTCKQTLSSNWGLVKKLVALLLVEETVNAETLLTLQSS</sequence>
<accession>A0A6C0HYJ4</accession>
<evidence type="ECO:0000259" key="1">
    <source>
        <dbReference type="Pfam" id="PF01434"/>
    </source>
</evidence>
<organism evidence="2">
    <name type="scientific">viral metagenome</name>
    <dbReference type="NCBI Taxonomy" id="1070528"/>
    <lineage>
        <taxon>unclassified sequences</taxon>
        <taxon>metagenomes</taxon>
        <taxon>organismal metagenomes</taxon>
    </lineage>
</organism>
<feature type="domain" description="Peptidase M41" evidence="1">
    <location>
        <begin position="1"/>
        <end position="46"/>
    </location>
</feature>
<dbReference type="Pfam" id="PF01434">
    <property type="entry name" value="Peptidase_M41"/>
    <property type="match status" value="1"/>
</dbReference>
<dbReference type="AlphaFoldDB" id="A0A6C0HYJ4"/>
<dbReference type="Gene3D" id="1.20.58.760">
    <property type="entry name" value="Peptidase M41"/>
    <property type="match status" value="1"/>
</dbReference>
<name>A0A6C0HYJ4_9ZZZZ</name>
<dbReference type="EMBL" id="MN740041">
    <property type="protein sequence ID" value="QHT85236.1"/>
    <property type="molecule type" value="Genomic_DNA"/>
</dbReference>